<evidence type="ECO:0000313" key="6">
    <source>
        <dbReference type="Proteomes" id="UP000037267"/>
    </source>
</evidence>
<sequence>MLDEANGRLESGEDIIIGYIECHGRKETNYQIKNLEIIPRKQITYNGISLEEMDTEAIIKRNPESVLVDELAHNNVPGSKYNKRYKENIQRNKYFNIQHLESLNDSIKHITGIRVNETVPDLIIELADEVEVIDNCSHSYRIISCTHYYLYSHRS</sequence>
<reference evidence="6" key="1">
    <citation type="submission" date="2015-07" db="EMBL/GenBank/DDBJ databases">
        <title>Draft genome sequence of the purine-degrading Gottschalkia purinilyticum DSM 1384 (formerly Clostridium purinilyticum).</title>
        <authorList>
            <person name="Poehlein A."/>
            <person name="Schiel-Bengelsdorf B."/>
            <person name="Bengelsdorf F.R."/>
            <person name="Daniel R."/>
            <person name="Duerre P."/>
        </authorList>
    </citation>
    <scope>NUCLEOTIDE SEQUENCE [LARGE SCALE GENOMIC DNA]</scope>
    <source>
        <strain evidence="6">DSM 1384</strain>
    </source>
</reference>
<proteinExistence type="predicted"/>
<protein>
    <submittedName>
        <fullName evidence="5">Sensor protein KdpD</fullName>
        <ecNumber evidence="5">2.7.13.3</ecNumber>
    </submittedName>
</protein>
<evidence type="ECO:0000256" key="3">
    <source>
        <dbReference type="ARBA" id="ARBA00023012"/>
    </source>
</evidence>
<dbReference type="GO" id="GO:0000155">
    <property type="term" value="F:phosphorelay sensor kinase activity"/>
    <property type="evidence" value="ECO:0007669"/>
    <property type="project" value="InterPro"/>
</dbReference>
<comment type="caution">
    <text evidence="5">The sequence shown here is derived from an EMBL/GenBank/DDBJ whole genome shotgun (WGS) entry which is preliminary data.</text>
</comment>
<dbReference type="Gene3D" id="3.40.50.300">
    <property type="entry name" value="P-loop containing nucleotide triphosphate hydrolases"/>
    <property type="match status" value="1"/>
</dbReference>
<keyword evidence="6" id="KW-1185">Reference proteome</keyword>
<organism evidence="5 6">
    <name type="scientific">Gottschalkia purinilytica</name>
    <name type="common">Clostridium purinilyticum</name>
    <dbReference type="NCBI Taxonomy" id="1503"/>
    <lineage>
        <taxon>Bacteria</taxon>
        <taxon>Bacillati</taxon>
        <taxon>Bacillota</taxon>
        <taxon>Tissierellia</taxon>
        <taxon>Tissierellales</taxon>
        <taxon>Gottschalkiaceae</taxon>
        <taxon>Gottschalkia</taxon>
    </lineage>
</organism>
<evidence type="ECO:0000313" key="5">
    <source>
        <dbReference type="EMBL" id="KNF08906.1"/>
    </source>
</evidence>
<dbReference type="InterPro" id="IPR003852">
    <property type="entry name" value="Sig_transdc_His_kinase_KdpD_N"/>
</dbReference>
<dbReference type="AlphaFoldDB" id="A0A0L0WBQ0"/>
<dbReference type="PANTHER" id="PTHR45569">
    <property type="entry name" value="SENSOR PROTEIN KDPD"/>
    <property type="match status" value="1"/>
</dbReference>
<accession>A0A0L0WBQ0</accession>
<dbReference type="InterPro" id="IPR027417">
    <property type="entry name" value="P-loop_NTPase"/>
</dbReference>
<dbReference type="PANTHER" id="PTHR45569:SF1">
    <property type="entry name" value="SENSOR PROTEIN KDPD"/>
    <property type="match status" value="1"/>
</dbReference>
<dbReference type="Proteomes" id="UP000037267">
    <property type="component" value="Unassembled WGS sequence"/>
</dbReference>
<keyword evidence="3" id="KW-0902">Two-component regulatory system</keyword>
<dbReference type="STRING" id="1503.CLPU_5c02130"/>
<keyword evidence="1 5" id="KW-0808">Transferase</keyword>
<evidence type="ECO:0000259" key="4">
    <source>
        <dbReference type="Pfam" id="PF02702"/>
    </source>
</evidence>
<dbReference type="EC" id="2.7.13.3" evidence="5"/>
<evidence type="ECO:0000256" key="2">
    <source>
        <dbReference type="ARBA" id="ARBA00022777"/>
    </source>
</evidence>
<name>A0A0L0WBQ0_GOTPU</name>
<feature type="domain" description="Signal transduction histidine kinase osmosensitive K+ channel sensor N-terminal" evidence="4">
    <location>
        <begin position="1"/>
        <end position="135"/>
    </location>
</feature>
<gene>
    <name evidence="5" type="primary">kdpD</name>
    <name evidence="5" type="ORF">CLPU_5c02130</name>
</gene>
<dbReference type="EMBL" id="LGSS01000005">
    <property type="protein sequence ID" value="KNF08906.1"/>
    <property type="molecule type" value="Genomic_DNA"/>
</dbReference>
<dbReference type="InterPro" id="IPR052023">
    <property type="entry name" value="Histidine_kinase_KdpD"/>
</dbReference>
<keyword evidence="2" id="KW-0418">Kinase</keyword>
<evidence type="ECO:0000256" key="1">
    <source>
        <dbReference type="ARBA" id="ARBA00022679"/>
    </source>
</evidence>
<dbReference type="Pfam" id="PF02702">
    <property type="entry name" value="KdpD"/>
    <property type="match status" value="1"/>
</dbReference>
<dbReference type="GO" id="GO:0005886">
    <property type="term" value="C:plasma membrane"/>
    <property type="evidence" value="ECO:0007669"/>
    <property type="project" value="TreeGrafter"/>
</dbReference>
<dbReference type="RefSeq" id="WP_050354992.1">
    <property type="nucleotide sequence ID" value="NZ_LGSS01000005.1"/>
</dbReference>